<dbReference type="GO" id="GO:0016757">
    <property type="term" value="F:glycosyltransferase activity"/>
    <property type="evidence" value="ECO:0007669"/>
    <property type="project" value="InterPro"/>
</dbReference>
<accession>A0A379MZQ2</accession>
<name>A0A379MZQ2_9PROT</name>
<dbReference type="RefSeq" id="WP_027297238.1">
    <property type="nucleotide sequence ID" value="NZ_CBCSHT010000047.1"/>
</dbReference>
<evidence type="ECO:0000256" key="2">
    <source>
        <dbReference type="SAM" id="MobiDB-lite"/>
    </source>
</evidence>
<dbReference type="InterPro" id="IPR001296">
    <property type="entry name" value="Glyco_trans_1"/>
</dbReference>
<dbReference type="CDD" id="cd03809">
    <property type="entry name" value="GT4_MtfB-like"/>
    <property type="match status" value="1"/>
</dbReference>
<feature type="domain" description="Glycosyl transferase family 1" evidence="3">
    <location>
        <begin position="290"/>
        <end position="444"/>
    </location>
</feature>
<feature type="region of interest" description="Disordered" evidence="2">
    <location>
        <begin position="148"/>
        <end position="174"/>
    </location>
</feature>
<dbReference type="Gene3D" id="3.40.50.2000">
    <property type="entry name" value="Glycogen Phosphorylase B"/>
    <property type="match status" value="1"/>
</dbReference>
<protein>
    <submittedName>
        <fullName evidence="4">Glycosyltransferase, MSMEG_0565 family</fullName>
    </submittedName>
</protein>
<proteinExistence type="predicted"/>
<dbReference type="EMBL" id="UGVN01000001">
    <property type="protein sequence ID" value="SUE39184.1"/>
    <property type="molecule type" value="Genomic_DNA"/>
</dbReference>
<dbReference type="Pfam" id="PF00534">
    <property type="entry name" value="Glycos_transf_1"/>
    <property type="match status" value="1"/>
</dbReference>
<gene>
    <name evidence="4" type="ORF">NCTC13291_01131</name>
</gene>
<dbReference type="PANTHER" id="PTHR46401:SF2">
    <property type="entry name" value="GLYCOSYLTRANSFERASE WBBK-RELATED"/>
    <property type="match status" value="1"/>
</dbReference>
<dbReference type="SUPFAM" id="SSF53756">
    <property type="entry name" value="UDP-Glycosyltransferase/glycogen phosphorylase"/>
    <property type="match status" value="1"/>
</dbReference>
<dbReference type="PANTHER" id="PTHR46401">
    <property type="entry name" value="GLYCOSYLTRANSFERASE WBBK-RELATED"/>
    <property type="match status" value="1"/>
</dbReference>
<evidence type="ECO:0000313" key="5">
    <source>
        <dbReference type="Proteomes" id="UP000254919"/>
    </source>
</evidence>
<dbReference type="AlphaFoldDB" id="A0A379MZQ2"/>
<evidence type="ECO:0000259" key="3">
    <source>
        <dbReference type="Pfam" id="PF00534"/>
    </source>
</evidence>
<keyword evidence="1 4" id="KW-0808">Transferase</keyword>
<organism evidence="4 5">
    <name type="scientific">Roseomonas mucosa</name>
    <dbReference type="NCBI Taxonomy" id="207340"/>
    <lineage>
        <taxon>Bacteria</taxon>
        <taxon>Pseudomonadati</taxon>
        <taxon>Pseudomonadota</taxon>
        <taxon>Alphaproteobacteria</taxon>
        <taxon>Acetobacterales</taxon>
        <taxon>Roseomonadaceae</taxon>
        <taxon>Roseomonas</taxon>
    </lineage>
</organism>
<dbReference type="Proteomes" id="UP000254919">
    <property type="component" value="Unassembled WGS sequence"/>
</dbReference>
<evidence type="ECO:0000313" key="4">
    <source>
        <dbReference type="EMBL" id="SUE39184.1"/>
    </source>
</evidence>
<evidence type="ECO:0000256" key="1">
    <source>
        <dbReference type="ARBA" id="ARBA00022679"/>
    </source>
</evidence>
<sequence length="475" mass="50519">MSAAAPPSPVLWVEVGDLLDYAAIRHRLSGIQRLAFELCRALAPHPGVRFCRAVPPREGLRAVEWAELEALYARLSGGDDTPPPGRDGHAVVAEHVAAPVAEARRGMLRQAAGWLPSGIRIPLARATVAQASVATELRQALRGVAGALPRPLPRPLPHPGKGGSAKAPERAAVEPGPGDTLLIPGAPWAHPDYGPVLGRMKARSGLRIALVLYDLIAVKYPEWTDPGLMRVFGPWLRRTLPQVDHVLAISGATARDAAAWVAEQGIAPAPRITAFPIGTGFGAPRQAVPAVPPPPGDPGYVLFVSTIEARKNHALAFRVWRRLLEEMPEREVPRLVFAGGAGWLVQDLLGQIRNTANLGGKLVLAGSPSDSDLRLLYRDCRFTFFPSFYEGWGLPVTESLSFGRACLASDRASVPEAGGRFCAYLDPDNATGATAAARALIGNPEHLAALEADIRDGFRPVPWSDTAAAVLAALG</sequence>
<reference evidence="4 5" key="1">
    <citation type="submission" date="2018-06" db="EMBL/GenBank/DDBJ databases">
        <authorList>
            <consortium name="Pathogen Informatics"/>
            <person name="Doyle S."/>
        </authorList>
    </citation>
    <scope>NUCLEOTIDE SEQUENCE [LARGE SCALE GENOMIC DNA]</scope>
    <source>
        <strain evidence="4 5">NCTC13291</strain>
    </source>
</reference>